<feature type="non-terminal residue" evidence="2">
    <location>
        <position position="79"/>
    </location>
</feature>
<keyword evidence="1" id="KW-0472">Membrane</keyword>
<keyword evidence="3" id="KW-1185">Reference proteome</keyword>
<evidence type="ECO:0000313" key="3">
    <source>
        <dbReference type="Proteomes" id="UP000054359"/>
    </source>
</evidence>
<dbReference type="Proteomes" id="UP000054359">
    <property type="component" value="Unassembled WGS sequence"/>
</dbReference>
<keyword evidence="1" id="KW-1133">Transmembrane helix</keyword>
<sequence>MVPVNMGEIPEHAAPELRANSFTNAQEAFDISRVRIKAFKRRFWILFLFSSLSLLCGIMYPLYTVTADVTECYYSINQE</sequence>
<feature type="transmembrane region" description="Helical" evidence="1">
    <location>
        <begin position="43"/>
        <end position="63"/>
    </location>
</feature>
<evidence type="ECO:0000313" key="2">
    <source>
        <dbReference type="EMBL" id="KFM57529.1"/>
    </source>
</evidence>
<reference evidence="2 3" key="1">
    <citation type="submission" date="2013-11" db="EMBL/GenBank/DDBJ databases">
        <title>Genome sequencing of Stegodyphus mimosarum.</title>
        <authorList>
            <person name="Bechsgaard J."/>
        </authorList>
    </citation>
    <scope>NUCLEOTIDE SEQUENCE [LARGE SCALE GENOMIC DNA]</scope>
</reference>
<protein>
    <submittedName>
        <fullName evidence="2">Uncharacterized protein</fullName>
    </submittedName>
</protein>
<proteinExistence type="predicted"/>
<keyword evidence="1" id="KW-0812">Transmembrane</keyword>
<dbReference type="EMBL" id="KK112393">
    <property type="protein sequence ID" value="KFM57529.1"/>
    <property type="molecule type" value="Genomic_DNA"/>
</dbReference>
<name>A0A087SXE0_STEMI</name>
<organism evidence="2 3">
    <name type="scientific">Stegodyphus mimosarum</name>
    <name type="common">African social velvet spider</name>
    <dbReference type="NCBI Taxonomy" id="407821"/>
    <lineage>
        <taxon>Eukaryota</taxon>
        <taxon>Metazoa</taxon>
        <taxon>Ecdysozoa</taxon>
        <taxon>Arthropoda</taxon>
        <taxon>Chelicerata</taxon>
        <taxon>Arachnida</taxon>
        <taxon>Araneae</taxon>
        <taxon>Araneomorphae</taxon>
        <taxon>Entelegynae</taxon>
        <taxon>Eresoidea</taxon>
        <taxon>Eresidae</taxon>
        <taxon>Stegodyphus</taxon>
    </lineage>
</organism>
<evidence type="ECO:0000256" key="1">
    <source>
        <dbReference type="SAM" id="Phobius"/>
    </source>
</evidence>
<accession>A0A087SXE0</accession>
<gene>
    <name evidence="2" type="ORF">X975_20700</name>
</gene>
<dbReference type="AlphaFoldDB" id="A0A087SXE0"/>